<feature type="compositionally biased region" description="Low complexity" evidence="4">
    <location>
        <begin position="510"/>
        <end position="520"/>
    </location>
</feature>
<proteinExistence type="inferred from homology"/>
<protein>
    <submittedName>
        <fullName evidence="5">WD repeat-containing protein 55</fullName>
    </submittedName>
</protein>
<evidence type="ECO:0000256" key="2">
    <source>
        <dbReference type="ARBA" id="ARBA00022574"/>
    </source>
</evidence>
<dbReference type="PANTHER" id="PTHR44019:SF20">
    <property type="entry name" value="WD REPEAT-CONTAINING PROTEIN 55"/>
    <property type="match status" value="1"/>
</dbReference>
<dbReference type="InterPro" id="IPR015943">
    <property type="entry name" value="WD40/YVTN_repeat-like_dom_sf"/>
</dbReference>
<evidence type="ECO:0000313" key="6">
    <source>
        <dbReference type="Proteomes" id="UP000008909"/>
    </source>
</evidence>
<evidence type="ECO:0000256" key="1">
    <source>
        <dbReference type="ARBA" id="ARBA00007625"/>
    </source>
</evidence>
<dbReference type="SUPFAM" id="SSF50978">
    <property type="entry name" value="WD40 repeat-like"/>
    <property type="match status" value="1"/>
</dbReference>
<organism evidence="5 6">
    <name type="scientific">Clonorchis sinensis</name>
    <name type="common">Chinese liver fluke</name>
    <dbReference type="NCBI Taxonomy" id="79923"/>
    <lineage>
        <taxon>Eukaryota</taxon>
        <taxon>Metazoa</taxon>
        <taxon>Spiralia</taxon>
        <taxon>Lophotrochozoa</taxon>
        <taxon>Platyhelminthes</taxon>
        <taxon>Trematoda</taxon>
        <taxon>Digenea</taxon>
        <taxon>Opisthorchiida</taxon>
        <taxon>Opisthorchiata</taxon>
        <taxon>Opisthorchiidae</taxon>
        <taxon>Clonorchis</taxon>
    </lineage>
</organism>
<evidence type="ECO:0000256" key="4">
    <source>
        <dbReference type="SAM" id="MobiDB-lite"/>
    </source>
</evidence>
<feature type="compositionally biased region" description="Acidic residues" evidence="4">
    <location>
        <begin position="521"/>
        <end position="534"/>
    </location>
</feature>
<reference evidence="5" key="1">
    <citation type="journal article" date="2011" name="Genome Biol.">
        <title>The draft genome of the carcinogenic human liver fluke Clonorchis sinensis.</title>
        <authorList>
            <person name="Wang X."/>
            <person name="Chen W."/>
            <person name="Huang Y."/>
            <person name="Sun J."/>
            <person name="Men J."/>
            <person name="Liu H."/>
            <person name="Luo F."/>
            <person name="Guo L."/>
            <person name="Lv X."/>
            <person name="Deng C."/>
            <person name="Zhou C."/>
            <person name="Fan Y."/>
            <person name="Li X."/>
            <person name="Huang L."/>
            <person name="Hu Y."/>
            <person name="Liang C."/>
            <person name="Hu X."/>
            <person name="Xu J."/>
            <person name="Yu X."/>
        </authorList>
    </citation>
    <scope>NUCLEOTIDE SEQUENCE [LARGE SCALE GENOMIC DNA]</scope>
    <source>
        <strain evidence="5">Henan</strain>
    </source>
</reference>
<keyword evidence="6" id="KW-1185">Reference proteome</keyword>
<dbReference type="InterPro" id="IPR036322">
    <property type="entry name" value="WD40_repeat_dom_sf"/>
</dbReference>
<dbReference type="Proteomes" id="UP000008909">
    <property type="component" value="Unassembled WGS sequence"/>
</dbReference>
<name>G7YEP7_CLOSI</name>
<keyword evidence="2" id="KW-0853">WD repeat</keyword>
<dbReference type="EMBL" id="DF143153">
    <property type="protein sequence ID" value="GAA51430.1"/>
    <property type="molecule type" value="Genomic_DNA"/>
</dbReference>
<keyword evidence="3" id="KW-0677">Repeat</keyword>
<dbReference type="InterPro" id="IPR050505">
    <property type="entry name" value="WDR55/POC1"/>
</dbReference>
<sequence>MSIDVKKDLGIWLSPNLSFSLHLEKSAQKAFAVLRMIRRTFSRITRTDFQILYGAYVRPLLEYANPVAYSGRTKDVILIERVHRAALKMVAGLKSMDYETRLVVLDLFPLEYRRLRGDLILTYALFEQGLANRFSTVDPANTRRVHVYLNWDMTPTSSQLRLPIGIEGISCVTYLQEDEAKQLFALGTTDGRVRIHLVSASSQSGLKVHDIESEKRIWAQLHAHKKSPISSLLCTSPVVFVTGDEDAIVQVWDIRKPGAPCHSLRIQNEEQEEEDLFGAVNDMACGDSQNLILAALDNGSLAALNLRKARVEVLSDTLGYSARTVAVIKNNKVAVVGTEDGAICLFNWDEFELCADRFSPFAQRTSKAAAVGSSSVGVGPSMSPSVEKVVTVTEDMIAVATDDGKISAVMIRPNEVLGIVGRHPGSEGDHGADCLNLAVSPHKNLASVCPESPVVQFFSLLEWIGRSESLISNPSGPKKKRRKVASTAMSPDRAEYLSGLLPEKSENGGSESASELTSSAESDDGEDDTESDSC</sequence>
<accession>G7YEP7</accession>
<comment type="similarity">
    <text evidence="1">Belongs to the WD repeat WDR55 family.</text>
</comment>
<dbReference type="Gene3D" id="2.130.10.10">
    <property type="entry name" value="YVTN repeat-like/Quinoprotein amine dehydrogenase"/>
    <property type="match status" value="1"/>
</dbReference>
<feature type="region of interest" description="Disordered" evidence="4">
    <location>
        <begin position="471"/>
        <end position="534"/>
    </location>
</feature>
<gene>
    <name evidence="5" type="ORF">CLF_106095</name>
</gene>
<evidence type="ECO:0000313" key="5">
    <source>
        <dbReference type="EMBL" id="GAA51430.1"/>
    </source>
</evidence>
<evidence type="ECO:0000256" key="3">
    <source>
        <dbReference type="ARBA" id="ARBA00022737"/>
    </source>
</evidence>
<dbReference type="PANTHER" id="PTHR44019">
    <property type="entry name" value="WD REPEAT-CONTAINING PROTEIN 55"/>
    <property type="match status" value="1"/>
</dbReference>
<dbReference type="AlphaFoldDB" id="G7YEP7"/>
<reference key="2">
    <citation type="submission" date="2011-10" db="EMBL/GenBank/DDBJ databases">
        <title>The genome and transcriptome sequence of Clonorchis sinensis provide insights into the carcinogenic liver fluke.</title>
        <authorList>
            <person name="Wang X."/>
            <person name="Huang Y."/>
            <person name="Chen W."/>
            <person name="Liu H."/>
            <person name="Guo L."/>
            <person name="Chen Y."/>
            <person name="Luo F."/>
            <person name="Zhou W."/>
            <person name="Sun J."/>
            <person name="Mao Q."/>
            <person name="Liang P."/>
            <person name="Zhou C."/>
            <person name="Tian Y."/>
            <person name="Men J."/>
            <person name="Lv X."/>
            <person name="Huang L."/>
            <person name="Zhou J."/>
            <person name="Hu Y."/>
            <person name="Li R."/>
            <person name="Zhang F."/>
            <person name="Lei H."/>
            <person name="Li X."/>
            <person name="Hu X."/>
            <person name="Liang C."/>
            <person name="Xu J."/>
            <person name="Wu Z."/>
            <person name="Yu X."/>
        </authorList>
    </citation>
    <scope>NUCLEOTIDE SEQUENCE</scope>
    <source>
        <strain>Henan</strain>
    </source>
</reference>